<dbReference type="GO" id="GO:0008360">
    <property type="term" value="P:regulation of cell shape"/>
    <property type="evidence" value="ECO:0007669"/>
    <property type="project" value="UniProtKB-KW"/>
</dbReference>
<gene>
    <name evidence="9" type="ORF">FD02_GL001082</name>
</gene>
<keyword evidence="10" id="KW-1185">Reference proteome</keyword>
<evidence type="ECO:0000256" key="1">
    <source>
        <dbReference type="ARBA" id="ARBA00004651"/>
    </source>
</evidence>
<evidence type="ECO:0000256" key="3">
    <source>
        <dbReference type="ARBA" id="ARBA00022475"/>
    </source>
</evidence>
<evidence type="ECO:0000256" key="8">
    <source>
        <dbReference type="SAM" id="Phobius"/>
    </source>
</evidence>
<dbReference type="Proteomes" id="UP000051804">
    <property type="component" value="Unassembled WGS sequence"/>
</dbReference>
<accession>A0A0R1JZ93</accession>
<keyword evidence="5" id="KW-0133">Cell shape</keyword>
<protein>
    <submittedName>
        <fullName evidence="9">Cell shape determining protein</fullName>
    </submittedName>
</protein>
<proteinExistence type="inferred from homology"/>
<sequence length="179" mass="20187">MSNMENERPFTGHGWVALLLFAALLLEGAVAQWLGQWLMQPTFMATPQLTLMLLIMLAIFVPAERYLIYFAVVAGLLFDSFYTGMLGINTLLWPLVVFLADQLRPYIPRTPLYLGVTQIIFLTAYAACDYLLNRFTGYGAVGWTNLITVHLAPGLLVNIGLFAICYLPLRRLLINLNQR</sequence>
<feature type="transmembrane region" description="Helical" evidence="8">
    <location>
        <begin position="68"/>
        <end position="92"/>
    </location>
</feature>
<reference evidence="9 10" key="1">
    <citation type="journal article" date="2015" name="Genome Announc.">
        <title>Expanding the biotechnology potential of lactobacilli through comparative genomics of 213 strains and associated genera.</title>
        <authorList>
            <person name="Sun Z."/>
            <person name="Harris H.M."/>
            <person name="McCann A."/>
            <person name="Guo C."/>
            <person name="Argimon S."/>
            <person name="Zhang W."/>
            <person name="Yang X."/>
            <person name="Jeffery I.B."/>
            <person name="Cooney J.C."/>
            <person name="Kagawa T.F."/>
            <person name="Liu W."/>
            <person name="Song Y."/>
            <person name="Salvetti E."/>
            <person name="Wrobel A."/>
            <person name="Rasinkangas P."/>
            <person name="Parkhill J."/>
            <person name="Rea M.C."/>
            <person name="O'Sullivan O."/>
            <person name="Ritari J."/>
            <person name="Douillard F.P."/>
            <person name="Paul Ross R."/>
            <person name="Yang R."/>
            <person name="Briner A.E."/>
            <person name="Felis G.E."/>
            <person name="de Vos W.M."/>
            <person name="Barrangou R."/>
            <person name="Klaenhammer T.R."/>
            <person name="Caufield P.W."/>
            <person name="Cui Y."/>
            <person name="Zhang H."/>
            <person name="O'Toole P.W."/>
        </authorList>
    </citation>
    <scope>NUCLEOTIDE SEQUENCE [LARGE SCALE GENOMIC DNA]</scope>
    <source>
        <strain evidence="9 10">JCM 17158</strain>
    </source>
</reference>
<feature type="transmembrane region" description="Helical" evidence="8">
    <location>
        <begin position="144"/>
        <end position="169"/>
    </location>
</feature>
<keyword evidence="6 8" id="KW-1133">Transmembrane helix</keyword>
<comment type="subcellular location">
    <subcellularLocation>
        <location evidence="1">Cell membrane</location>
        <topology evidence="1">Multi-pass membrane protein</topology>
    </subcellularLocation>
</comment>
<dbReference type="GO" id="GO:0005886">
    <property type="term" value="C:plasma membrane"/>
    <property type="evidence" value="ECO:0007669"/>
    <property type="project" value="UniProtKB-SubCell"/>
</dbReference>
<dbReference type="PATRIC" id="fig|1291734.4.peg.1112"/>
<dbReference type="AlphaFoldDB" id="A0A0R1JZ93"/>
<comment type="caution">
    <text evidence="9">The sequence shown here is derived from an EMBL/GenBank/DDBJ whole genome shotgun (WGS) entry which is preliminary data.</text>
</comment>
<keyword evidence="3" id="KW-1003">Cell membrane</keyword>
<keyword evidence="4 8" id="KW-0812">Transmembrane</keyword>
<organism evidence="9 10">
    <name type="scientific">Lacticaseibacillus nasuensis JCM 17158</name>
    <dbReference type="NCBI Taxonomy" id="1291734"/>
    <lineage>
        <taxon>Bacteria</taxon>
        <taxon>Bacillati</taxon>
        <taxon>Bacillota</taxon>
        <taxon>Bacilli</taxon>
        <taxon>Lactobacillales</taxon>
        <taxon>Lactobacillaceae</taxon>
        <taxon>Lacticaseibacillus</taxon>
    </lineage>
</organism>
<keyword evidence="7 8" id="KW-0472">Membrane</keyword>
<dbReference type="InterPro" id="IPR007227">
    <property type="entry name" value="Cell_shape_determining_MreD"/>
</dbReference>
<evidence type="ECO:0000256" key="2">
    <source>
        <dbReference type="ARBA" id="ARBA00007776"/>
    </source>
</evidence>
<evidence type="ECO:0000256" key="4">
    <source>
        <dbReference type="ARBA" id="ARBA00022692"/>
    </source>
</evidence>
<evidence type="ECO:0000256" key="6">
    <source>
        <dbReference type="ARBA" id="ARBA00022989"/>
    </source>
</evidence>
<comment type="similarity">
    <text evidence="2">Belongs to the MreD family.</text>
</comment>
<dbReference type="Pfam" id="PF04093">
    <property type="entry name" value="MreD"/>
    <property type="match status" value="1"/>
</dbReference>
<dbReference type="EMBL" id="AZDJ01000013">
    <property type="protein sequence ID" value="KRK73226.1"/>
    <property type="molecule type" value="Genomic_DNA"/>
</dbReference>
<evidence type="ECO:0000256" key="7">
    <source>
        <dbReference type="ARBA" id="ARBA00023136"/>
    </source>
</evidence>
<evidence type="ECO:0000313" key="9">
    <source>
        <dbReference type="EMBL" id="KRK73226.1"/>
    </source>
</evidence>
<dbReference type="NCBIfam" id="TIGR03426">
    <property type="entry name" value="shape_MreD"/>
    <property type="match status" value="1"/>
</dbReference>
<evidence type="ECO:0000313" key="10">
    <source>
        <dbReference type="Proteomes" id="UP000051804"/>
    </source>
</evidence>
<name>A0A0R1JZ93_9LACO</name>
<dbReference type="STRING" id="1291734.FD02_GL001082"/>
<evidence type="ECO:0000256" key="5">
    <source>
        <dbReference type="ARBA" id="ARBA00022960"/>
    </source>
</evidence>
<feature type="transmembrane region" description="Helical" evidence="8">
    <location>
        <begin position="41"/>
        <end position="61"/>
    </location>
</feature>